<organism evidence="5 6">
    <name type="scientific">Malassezia psittaci</name>
    <dbReference type="NCBI Taxonomy" id="1821823"/>
    <lineage>
        <taxon>Eukaryota</taxon>
        <taxon>Fungi</taxon>
        <taxon>Dikarya</taxon>
        <taxon>Basidiomycota</taxon>
        <taxon>Ustilaginomycotina</taxon>
        <taxon>Malasseziomycetes</taxon>
        <taxon>Malasseziales</taxon>
        <taxon>Malasseziaceae</taxon>
        <taxon>Malassezia</taxon>
    </lineage>
</organism>
<evidence type="ECO:0000313" key="5">
    <source>
        <dbReference type="EMBL" id="WFD42602.1"/>
    </source>
</evidence>
<feature type="compositionally biased region" description="Low complexity" evidence="2">
    <location>
        <begin position="230"/>
        <end position="239"/>
    </location>
</feature>
<evidence type="ECO:0000259" key="4">
    <source>
        <dbReference type="Pfam" id="PF07940"/>
    </source>
</evidence>
<dbReference type="PANTHER" id="PTHR38045:SF1">
    <property type="entry name" value="HEPARINASE II_III-LIKE PROTEIN"/>
    <property type="match status" value="1"/>
</dbReference>
<keyword evidence="3" id="KW-1133">Transmembrane helix</keyword>
<feature type="region of interest" description="Disordered" evidence="2">
    <location>
        <begin position="220"/>
        <end position="252"/>
    </location>
</feature>
<dbReference type="Pfam" id="PF07940">
    <property type="entry name" value="Hepar_II_III_C"/>
    <property type="match status" value="1"/>
</dbReference>
<proteinExistence type="predicted"/>
<name>A0AAF0F8I4_9BASI</name>
<evidence type="ECO:0000256" key="3">
    <source>
        <dbReference type="SAM" id="Phobius"/>
    </source>
</evidence>
<dbReference type="InterPro" id="IPR008929">
    <property type="entry name" value="Chondroitin_lyas"/>
</dbReference>
<evidence type="ECO:0000256" key="1">
    <source>
        <dbReference type="ARBA" id="ARBA00004196"/>
    </source>
</evidence>
<dbReference type="Gene3D" id="1.50.10.100">
    <property type="entry name" value="Chondroitin AC/alginate lyase"/>
    <property type="match status" value="1"/>
</dbReference>
<dbReference type="GO" id="GO:0016829">
    <property type="term" value="F:lyase activity"/>
    <property type="evidence" value="ECO:0007669"/>
    <property type="project" value="InterPro"/>
</dbReference>
<feature type="compositionally biased region" description="Low complexity" evidence="2">
    <location>
        <begin position="1"/>
        <end position="21"/>
    </location>
</feature>
<accession>A0AAF0F8I4</accession>
<dbReference type="EMBL" id="CP118375">
    <property type="protein sequence ID" value="WFD42602.1"/>
    <property type="molecule type" value="Genomic_DNA"/>
</dbReference>
<comment type="subcellular location">
    <subcellularLocation>
        <location evidence="1">Cell envelope</location>
    </subcellularLocation>
</comment>
<dbReference type="InterPro" id="IPR012480">
    <property type="entry name" value="Hepar_II_III_C"/>
</dbReference>
<dbReference type="PANTHER" id="PTHR38045">
    <property type="entry name" value="CHROMOSOME 1, WHOLE GENOME SHOTGUN SEQUENCE"/>
    <property type="match status" value="1"/>
</dbReference>
<keyword evidence="3" id="KW-0472">Membrane</keyword>
<keyword evidence="3" id="KW-0812">Transmembrane</keyword>
<feature type="compositionally biased region" description="Polar residues" evidence="2">
    <location>
        <begin position="64"/>
        <end position="112"/>
    </location>
</feature>
<feature type="compositionally biased region" description="Polar residues" evidence="2">
    <location>
        <begin position="241"/>
        <end position="252"/>
    </location>
</feature>
<gene>
    <name evidence="5" type="ORF">MPSI1_001248</name>
</gene>
<dbReference type="Proteomes" id="UP001214628">
    <property type="component" value="Chromosome 1"/>
</dbReference>
<dbReference type="SUPFAM" id="SSF48230">
    <property type="entry name" value="Chondroitin AC/alginate lyase"/>
    <property type="match status" value="1"/>
</dbReference>
<evidence type="ECO:0000313" key="6">
    <source>
        <dbReference type="Proteomes" id="UP001214628"/>
    </source>
</evidence>
<feature type="region of interest" description="Disordered" evidence="2">
    <location>
        <begin position="1"/>
        <end position="23"/>
    </location>
</feature>
<feature type="transmembrane region" description="Helical" evidence="3">
    <location>
        <begin position="195"/>
        <end position="217"/>
    </location>
</feature>
<protein>
    <recommendedName>
        <fullName evidence="4">Heparinase II/III-like C-terminal domain-containing protein</fullName>
    </recommendedName>
</protein>
<feature type="compositionally biased region" description="Polar residues" evidence="2">
    <location>
        <begin position="40"/>
        <end position="57"/>
    </location>
</feature>
<feature type="region of interest" description="Disordered" evidence="2">
    <location>
        <begin position="40"/>
        <end position="189"/>
    </location>
</feature>
<dbReference type="AlphaFoldDB" id="A0AAF0F8I4"/>
<keyword evidence="6" id="KW-1185">Reference proteome</keyword>
<feature type="domain" description="Heparinase II/III-like C-terminal" evidence="4">
    <location>
        <begin position="689"/>
        <end position="866"/>
    </location>
</feature>
<evidence type="ECO:0000256" key="2">
    <source>
        <dbReference type="SAM" id="MobiDB-lite"/>
    </source>
</evidence>
<feature type="compositionally biased region" description="Polar residues" evidence="2">
    <location>
        <begin position="133"/>
        <end position="174"/>
    </location>
</feature>
<sequence length="992" mass="108331">MSHSNQGPYLGQRGQQYGQQYADDHNQHYYDQTQVYDAYSQPSSGTMAPYQDASSNARGHGQYPLQNGRNSGYNGQSENIPMNTYTSAGQSQGAPHSSSGYAVTPYAGSNQYGPPLGARSVPQHTDGWDESNVYPNERTNMLNANSKSGADISQQMSVPNSSQSNLMDDSQPNRNVPYPGAPAATKRSQKSRKKWLIPLLAIIAICVILAAVLGGVLGSRSSHHNNSTKSASGASGIGIRSPTNNDSPVFPTQVTDAANKAATSGKGDKLGYTSTDVYGNPLYTSDASTAAPSSGGSLGNCSADPWKATNNVNNVRPGHPRLIAPQYLWDCLDSKIQNDAYLTAWNYSIMQNASAFADQDPVTYEVDGGLDLSGILDVARTVQQRVKAWAYAWRMTKDTKWRDRAMKELQTAAGNTSQSFGDAATRWDPQHFLDTAEMSAAYAFAYDWMYDAWSDQERANIIDWIVTYGLNPGMQLYQSNSAWWSQTSNGNGNWNCVSNGGMIFAALAIQGDAQGNASAVVKQVFDTALPNVKQNCMRGVYEDGTWSETPNYWYFGTNAQARLLSALETATGSDQGLMDQNANWYKTGDFHMYVTGNAGLFAYGDNGPNKFGTTANQMFLYGQKSNNPRYALFQRDRADASSDPLSMFWYDPTTKGAFWNGLALDQWFNNTQGNWVSMRSSWTDVTGNYIAMKASNATMHQTHGDLDAGDFVIDALGTRWAGEYGSDNYLSKNYFSNESDTSDRWKYFRKGTQGQNTLVIGDKNQITSCAPVNSFQSSGAKQDGTLDYTPGAGDVAYFISDLSSCYSAAANQVKRGIRFLNGRRQVLVQDEIKSQSASTQWRVHTNATVTLSQDKRTATMKIKQVEDPNAGTVGTKSLGSELTMVATIVQGPSNATFSVNPAYNSKGNPNYLYGRSQVPKQDTFPAGVIQQQGTQIPAEIPDPEVNVLSIDLPANQDINLQVWWQPQYSQLTDADKASPKNVALSDWSLTSH</sequence>
<dbReference type="Gene3D" id="2.70.98.70">
    <property type="match status" value="1"/>
</dbReference>
<reference evidence="5" key="1">
    <citation type="submission" date="2023-02" db="EMBL/GenBank/DDBJ databases">
        <title>Mating type loci evolution in Malassezia.</title>
        <authorList>
            <person name="Coelho M.A."/>
        </authorList>
    </citation>
    <scope>NUCLEOTIDE SEQUENCE</scope>
    <source>
        <strain evidence="5">CBS 14136</strain>
    </source>
</reference>